<keyword evidence="3" id="KW-0249">Electron transport</keyword>
<evidence type="ECO:0000256" key="1">
    <source>
        <dbReference type="ARBA" id="ARBA00022448"/>
    </source>
</evidence>
<evidence type="ECO:0000256" key="3">
    <source>
        <dbReference type="ARBA" id="ARBA00022982"/>
    </source>
</evidence>
<feature type="compositionally biased region" description="Polar residues" evidence="6">
    <location>
        <begin position="39"/>
        <end position="49"/>
    </location>
</feature>
<gene>
    <name evidence="9" type="primary">LOC110426129</name>
</gene>
<dbReference type="PANTHER" id="PTHR45663">
    <property type="entry name" value="GEO12009P1"/>
    <property type="match status" value="1"/>
</dbReference>
<accession>A0A6J1BBP8</accession>
<evidence type="ECO:0000313" key="8">
    <source>
        <dbReference type="Proteomes" id="UP000504621"/>
    </source>
</evidence>
<organism evidence="8 9">
    <name type="scientific">Herrania umbratica</name>
    <dbReference type="NCBI Taxonomy" id="108875"/>
    <lineage>
        <taxon>Eukaryota</taxon>
        <taxon>Viridiplantae</taxon>
        <taxon>Streptophyta</taxon>
        <taxon>Embryophyta</taxon>
        <taxon>Tracheophyta</taxon>
        <taxon>Spermatophyta</taxon>
        <taxon>Magnoliopsida</taxon>
        <taxon>eudicotyledons</taxon>
        <taxon>Gunneridae</taxon>
        <taxon>Pentapetalae</taxon>
        <taxon>rosids</taxon>
        <taxon>malvids</taxon>
        <taxon>Malvales</taxon>
        <taxon>Malvaceae</taxon>
        <taxon>Byttnerioideae</taxon>
        <taxon>Herrania</taxon>
    </lineage>
</organism>
<name>A0A6J1BBP8_9ROSI</name>
<feature type="compositionally biased region" description="Low complexity" evidence="6">
    <location>
        <begin position="68"/>
        <end position="91"/>
    </location>
</feature>
<dbReference type="PANTHER" id="PTHR45663:SF21">
    <property type="entry name" value="THIOREDOXIN M3, CHLOROPLASTIC"/>
    <property type="match status" value="1"/>
</dbReference>
<reference evidence="9" key="1">
    <citation type="submission" date="2025-08" db="UniProtKB">
        <authorList>
            <consortium name="RefSeq"/>
        </authorList>
    </citation>
    <scope>IDENTIFICATION</scope>
    <source>
        <tissue evidence="9">Leaf</tissue>
    </source>
</reference>
<dbReference type="AlphaFoldDB" id="A0A6J1BBP8"/>
<evidence type="ECO:0000259" key="7">
    <source>
        <dbReference type="PROSITE" id="PS51352"/>
    </source>
</evidence>
<dbReference type="SUPFAM" id="SSF52833">
    <property type="entry name" value="Thioredoxin-like"/>
    <property type="match status" value="1"/>
</dbReference>
<dbReference type="CDD" id="cd02947">
    <property type="entry name" value="TRX_family"/>
    <property type="match status" value="1"/>
</dbReference>
<keyword evidence="8" id="KW-1185">Reference proteome</keyword>
<dbReference type="InterPro" id="IPR017937">
    <property type="entry name" value="Thioredoxin_CS"/>
</dbReference>
<evidence type="ECO:0000256" key="5">
    <source>
        <dbReference type="ARBA" id="ARBA00023284"/>
    </source>
</evidence>
<feature type="domain" description="Thioredoxin" evidence="7">
    <location>
        <begin position="102"/>
        <end position="242"/>
    </location>
</feature>
<dbReference type="RefSeq" id="XP_021296922.1">
    <property type="nucleotide sequence ID" value="XM_021441247.1"/>
</dbReference>
<evidence type="ECO:0000256" key="6">
    <source>
        <dbReference type="SAM" id="MobiDB-lite"/>
    </source>
</evidence>
<dbReference type="OrthoDB" id="2121326at2759"/>
<evidence type="ECO:0000256" key="2">
    <source>
        <dbReference type="ARBA" id="ARBA00022946"/>
    </source>
</evidence>
<dbReference type="PROSITE" id="PS51352">
    <property type="entry name" value="THIOREDOXIN_2"/>
    <property type="match status" value="1"/>
</dbReference>
<dbReference type="InterPro" id="IPR013766">
    <property type="entry name" value="Thioredoxin_domain"/>
</dbReference>
<protein>
    <submittedName>
        <fullName evidence="9">Thioredoxin M3, chloroplastic</fullName>
    </submittedName>
</protein>
<dbReference type="GO" id="GO:0005737">
    <property type="term" value="C:cytoplasm"/>
    <property type="evidence" value="ECO:0007669"/>
    <property type="project" value="TreeGrafter"/>
</dbReference>
<feature type="region of interest" description="Disordered" evidence="6">
    <location>
        <begin position="39"/>
        <end position="94"/>
    </location>
</feature>
<sequence length="242" mass="26320">MENLSCLVLKPAASTTLPGPRLSQMAATGSATFVSSLSFPSSMDSQLPKTTAKRSSKPTERSSSGIPTTPSATTNVRNTTTTVSTKKFASTRADPRAVSSQLPFKLSSSRISFPLKNGSFKLRHEPPLALSTREPKAAVVTKDSWEKSILNSDSPVLVEFYANWCGPCRMVHRIIDEIAGEYAGRLSCFVLNTDDDLPIAEDYEIKAVPVVLLFKNGEKRESVVGTMPKDFYIAAIERVLKS</sequence>
<keyword evidence="5" id="KW-0676">Redox-active center</keyword>
<dbReference type="Gene3D" id="3.40.30.10">
    <property type="entry name" value="Glutaredoxin"/>
    <property type="match status" value="1"/>
</dbReference>
<dbReference type="FunFam" id="3.40.30.10:FF:000001">
    <property type="entry name" value="Thioredoxin"/>
    <property type="match status" value="1"/>
</dbReference>
<evidence type="ECO:0000313" key="9">
    <source>
        <dbReference type="RefSeq" id="XP_021296922.1"/>
    </source>
</evidence>
<evidence type="ECO:0000256" key="4">
    <source>
        <dbReference type="ARBA" id="ARBA00023157"/>
    </source>
</evidence>
<keyword evidence="1" id="KW-0813">Transport</keyword>
<dbReference type="PRINTS" id="PR00421">
    <property type="entry name" value="THIOREDOXIN"/>
</dbReference>
<dbReference type="InterPro" id="IPR036249">
    <property type="entry name" value="Thioredoxin-like_sf"/>
</dbReference>
<keyword evidence="2" id="KW-0809">Transit peptide</keyword>
<keyword evidence="4" id="KW-1015">Disulfide bond</keyword>
<dbReference type="GeneID" id="110426129"/>
<dbReference type="GO" id="GO:0015035">
    <property type="term" value="F:protein-disulfide reductase activity"/>
    <property type="evidence" value="ECO:0007669"/>
    <property type="project" value="TreeGrafter"/>
</dbReference>
<dbReference type="Pfam" id="PF00085">
    <property type="entry name" value="Thioredoxin"/>
    <property type="match status" value="1"/>
</dbReference>
<proteinExistence type="predicted"/>
<dbReference type="PROSITE" id="PS00194">
    <property type="entry name" value="THIOREDOXIN_1"/>
    <property type="match status" value="1"/>
</dbReference>
<dbReference type="Proteomes" id="UP000504621">
    <property type="component" value="Unplaced"/>
</dbReference>